<feature type="non-terminal residue" evidence="1">
    <location>
        <position position="1"/>
    </location>
</feature>
<sequence length="77" mass="8452">PNNFPDIGRDEVADKLLHVVVYRPSLLHGSHDGGEVVISQDHLRGGFSHRGARAHGNADFRFLQSRSIIHTVSSLKG</sequence>
<evidence type="ECO:0000313" key="2">
    <source>
        <dbReference type="Proteomes" id="UP000295264"/>
    </source>
</evidence>
<keyword evidence="2" id="KW-1185">Reference proteome</keyword>
<dbReference type="EMBL" id="QWLN02006797">
    <property type="protein sequence ID" value="TEA35994.1"/>
    <property type="molecule type" value="Genomic_DNA"/>
</dbReference>
<organism evidence="1 2">
    <name type="scientific">Sousa chinensis</name>
    <name type="common">Indo-pacific humpbacked dolphin</name>
    <name type="synonym">Steno chinensis</name>
    <dbReference type="NCBI Taxonomy" id="103600"/>
    <lineage>
        <taxon>Eukaryota</taxon>
        <taxon>Metazoa</taxon>
        <taxon>Chordata</taxon>
        <taxon>Craniata</taxon>
        <taxon>Vertebrata</taxon>
        <taxon>Euteleostomi</taxon>
        <taxon>Mammalia</taxon>
        <taxon>Eutheria</taxon>
        <taxon>Laurasiatheria</taxon>
        <taxon>Artiodactyla</taxon>
        <taxon>Whippomorpha</taxon>
        <taxon>Cetacea</taxon>
        <taxon>Odontoceti</taxon>
        <taxon>Delphinidae</taxon>
        <taxon>Sousa</taxon>
    </lineage>
</organism>
<protein>
    <submittedName>
        <fullName evidence="1">Uncharacterized protein</fullName>
    </submittedName>
</protein>
<feature type="non-terminal residue" evidence="1">
    <location>
        <position position="77"/>
    </location>
</feature>
<evidence type="ECO:0000313" key="1">
    <source>
        <dbReference type="EMBL" id="TEA35994.1"/>
    </source>
</evidence>
<reference evidence="1 2" key="1">
    <citation type="journal article" date="2018" name="Genomics">
        <title>Molecular footprints of inshore aquatic adaptation in Indo-Pacific humpback dolphin (Sousa chinensis).</title>
        <authorList>
            <person name="Ming Y."/>
            <person name="Jian J."/>
            <person name="Yu F."/>
            <person name="Yu X."/>
            <person name="Wang J."/>
            <person name="Liu W."/>
        </authorList>
    </citation>
    <scope>NUCLEOTIDE SEQUENCE [LARGE SCALE GENOMIC DNA]</scope>
    <source>
        <strain evidence="1">MY-2018</strain>
        <tissue evidence="1">Skin</tissue>
    </source>
</reference>
<comment type="caution">
    <text evidence="1">The sequence shown here is derived from an EMBL/GenBank/DDBJ whole genome shotgun (WGS) entry which is preliminary data.</text>
</comment>
<dbReference type="Proteomes" id="UP000295264">
    <property type="component" value="Unassembled WGS sequence"/>
</dbReference>
<name>A0A484GJX9_SOUCH</name>
<proteinExistence type="predicted"/>
<gene>
    <name evidence="1" type="ORF">DBR06_SOUSAS810118</name>
</gene>
<dbReference type="AlphaFoldDB" id="A0A484GJX9"/>
<accession>A0A484GJX9</accession>